<reference evidence="2" key="1">
    <citation type="submission" date="2022-11" db="UniProtKB">
        <authorList>
            <consortium name="WormBaseParasite"/>
        </authorList>
    </citation>
    <scope>IDENTIFICATION</scope>
</reference>
<evidence type="ECO:0000313" key="2">
    <source>
        <dbReference type="WBParaSite" id="nRc.2.0.1.t33078-RA"/>
    </source>
</evidence>
<accession>A0A915K420</accession>
<dbReference type="WBParaSite" id="nRc.2.0.1.t33078-RA">
    <property type="protein sequence ID" value="nRc.2.0.1.t33078-RA"/>
    <property type="gene ID" value="nRc.2.0.1.g33078"/>
</dbReference>
<dbReference type="Proteomes" id="UP000887565">
    <property type="component" value="Unplaced"/>
</dbReference>
<proteinExistence type="predicted"/>
<organism evidence="1 2">
    <name type="scientific">Romanomermis culicivorax</name>
    <name type="common">Nematode worm</name>
    <dbReference type="NCBI Taxonomy" id="13658"/>
    <lineage>
        <taxon>Eukaryota</taxon>
        <taxon>Metazoa</taxon>
        <taxon>Ecdysozoa</taxon>
        <taxon>Nematoda</taxon>
        <taxon>Enoplea</taxon>
        <taxon>Dorylaimia</taxon>
        <taxon>Mermithida</taxon>
        <taxon>Mermithoidea</taxon>
        <taxon>Mermithidae</taxon>
        <taxon>Romanomermis</taxon>
    </lineage>
</organism>
<keyword evidence="1" id="KW-1185">Reference proteome</keyword>
<dbReference type="AlphaFoldDB" id="A0A915K420"/>
<sequence length="93" mass="10935">TRNFIGAKYRDNEYSINYIYLPRTRANSLRIRKNDMAEMAKKILTSFAKWRKGLCEKTEVRKRNTNSWEPCGLCTTELLPELMTIVDSLTLEN</sequence>
<name>A0A915K420_ROMCU</name>
<evidence type="ECO:0000313" key="1">
    <source>
        <dbReference type="Proteomes" id="UP000887565"/>
    </source>
</evidence>
<protein>
    <submittedName>
        <fullName evidence="2">Uncharacterized protein</fullName>
    </submittedName>
</protein>